<name>A0AA39Z3W0_9PEZI</name>
<comment type="subcellular location">
    <subcellularLocation>
        <location evidence="1">Membrane</location>
        <topology evidence="1">Multi-pass membrane protein</topology>
    </subcellularLocation>
</comment>
<dbReference type="Pfam" id="PF20684">
    <property type="entry name" value="Fung_rhodopsin"/>
    <property type="match status" value="1"/>
</dbReference>
<proteinExistence type="inferred from homology"/>
<comment type="similarity">
    <text evidence="5">Belongs to the SAT4 family.</text>
</comment>
<sequence>MAPALNPIDYYVPVVNRGITIRASSLTCMLVSWVAVSLRLWTRWKLVHALGWDDFFVSLAACWALFGAITLNNEIPNGLGLHEWTIITENPDGSSNYETYSRYLMWFYLTNVSYAGATSSIKLSLLLQYLRIFPRNTHPTMFRILLGLIAIVTTWGVTYLFLIIFACTPVDKSWNLMKEGKCIMFGDFHPRNAYTAYASQTASNMFLDTIILITPIPLLYKTRVGKRAKFGLIGLFSAGSLVVTTASLRLWFVIKNRAGTHPTIDPPWYAPPIILMSVLEVNLAILTASMPIFWPYLAHIGGSGIKVMQEVIVRSEPRKAPYQFSNASLTGPSPSPYPQRRNTTETTTDDDDDAASMAKNGSAIVATRQRSNSDASNRRLTVGFWDEVFTAGGIDRGSKGSKRKDSSASNSQYRRENHYTESLPYDGERHRLYYGDPTVAELVVGDLFAGEPGGESSRGGGAKSSLEREVYMGTWDERVTGNQATAWFEPEPVALEDLRGRGKGK</sequence>
<feature type="transmembrane region" description="Helical" evidence="7">
    <location>
        <begin position="232"/>
        <end position="254"/>
    </location>
</feature>
<feature type="transmembrane region" description="Helical" evidence="7">
    <location>
        <begin position="54"/>
        <end position="71"/>
    </location>
</feature>
<evidence type="ECO:0000256" key="7">
    <source>
        <dbReference type="SAM" id="Phobius"/>
    </source>
</evidence>
<feature type="transmembrane region" description="Helical" evidence="7">
    <location>
        <begin position="274"/>
        <end position="298"/>
    </location>
</feature>
<feature type="compositionally biased region" description="Polar residues" evidence="6">
    <location>
        <begin position="323"/>
        <end position="332"/>
    </location>
</feature>
<dbReference type="Proteomes" id="UP001175001">
    <property type="component" value="Unassembled WGS sequence"/>
</dbReference>
<feature type="domain" description="Rhodopsin" evidence="8">
    <location>
        <begin position="38"/>
        <end position="298"/>
    </location>
</feature>
<keyword evidence="4 7" id="KW-0472">Membrane</keyword>
<keyword evidence="2 7" id="KW-0812">Transmembrane</keyword>
<evidence type="ECO:0000256" key="2">
    <source>
        <dbReference type="ARBA" id="ARBA00022692"/>
    </source>
</evidence>
<feature type="region of interest" description="Disordered" evidence="6">
    <location>
        <begin position="323"/>
        <end position="355"/>
    </location>
</feature>
<evidence type="ECO:0000313" key="9">
    <source>
        <dbReference type="EMBL" id="KAK0663662.1"/>
    </source>
</evidence>
<comment type="caution">
    <text evidence="9">The sequence shown here is derived from an EMBL/GenBank/DDBJ whole genome shotgun (WGS) entry which is preliminary data.</text>
</comment>
<feature type="transmembrane region" description="Helical" evidence="7">
    <location>
        <begin position="20"/>
        <end position="42"/>
    </location>
</feature>
<evidence type="ECO:0000256" key="6">
    <source>
        <dbReference type="SAM" id="MobiDB-lite"/>
    </source>
</evidence>
<evidence type="ECO:0000259" key="8">
    <source>
        <dbReference type="Pfam" id="PF20684"/>
    </source>
</evidence>
<feature type="region of interest" description="Disordered" evidence="6">
    <location>
        <begin position="395"/>
        <end position="422"/>
    </location>
</feature>
<feature type="transmembrane region" description="Helical" evidence="7">
    <location>
        <begin position="105"/>
        <end position="130"/>
    </location>
</feature>
<dbReference type="EMBL" id="JAUJDW010000003">
    <property type="protein sequence ID" value="KAK0663662.1"/>
    <property type="molecule type" value="Genomic_DNA"/>
</dbReference>
<evidence type="ECO:0000256" key="1">
    <source>
        <dbReference type="ARBA" id="ARBA00004141"/>
    </source>
</evidence>
<accession>A0AA39Z3W0</accession>
<protein>
    <recommendedName>
        <fullName evidence="8">Rhodopsin domain-containing protein</fullName>
    </recommendedName>
</protein>
<gene>
    <name evidence="9" type="ORF">DIS24_g849</name>
</gene>
<keyword evidence="3 7" id="KW-1133">Transmembrane helix</keyword>
<dbReference type="AlphaFoldDB" id="A0AA39Z3W0"/>
<dbReference type="PANTHER" id="PTHR33048:SF47">
    <property type="entry name" value="INTEGRAL MEMBRANE PROTEIN-RELATED"/>
    <property type="match status" value="1"/>
</dbReference>
<dbReference type="InterPro" id="IPR049326">
    <property type="entry name" value="Rhodopsin_dom_fungi"/>
</dbReference>
<evidence type="ECO:0000256" key="5">
    <source>
        <dbReference type="ARBA" id="ARBA00038359"/>
    </source>
</evidence>
<feature type="transmembrane region" description="Helical" evidence="7">
    <location>
        <begin position="142"/>
        <end position="166"/>
    </location>
</feature>
<organism evidence="9 10">
    <name type="scientific">Lasiodiplodia hormozganensis</name>
    <dbReference type="NCBI Taxonomy" id="869390"/>
    <lineage>
        <taxon>Eukaryota</taxon>
        <taxon>Fungi</taxon>
        <taxon>Dikarya</taxon>
        <taxon>Ascomycota</taxon>
        <taxon>Pezizomycotina</taxon>
        <taxon>Dothideomycetes</taxon>
        <taxon>Dothideomycetes incertae sedis</taxon>
        <taxon>Botryosphaeriales</taxon>
        <taxon>Botryosphaeriaceae</taxon>
        <taxon>Lasiodiplodia</taxon>
    </lineage>
</organism>
<dbReference type="GO" id="GO:0016020">
    <property type="term" value="C:membrane"/>
    <property type="evidence" value="ECO:0007669"/>
    <property type="project" value="UniProtKB-SubCell"/>
</dbReference>
<dbReference type="InterPro" id="IPR052337">
    <property type="entry name" value="SAT4-like"/>
</dbReference>
<evidence type="ECO:0000256" key="3">
    <source>
        <dbReference type="ARBA" id="ARBA00022989"/>
    </source>
</evidence>
<evidence type="ECO:0000256" key="4">
    <source>
        <dbReference type="ARBA" id="ARBA00023136"/>
    </source>
</evidence>
<keyword evidence="10" id="KW-1185">Reference proteome</keyword>
<evidence type="ECO:0000313" key="10">
    <source>
        <dbReference type="Proteomes" id="UP001175001"/>
    </source>
</evidence>
<reference evidence="9" key="1">
    <citation type="submission" date="2023-06" db="EMBL/GenBank/DDBJ databases">
        <title>Multi-omics analyses reveal the molecular pathogenesis toolkit of Lasiodiplodia hormozganensis, a cross-kingdom pathogen.</title>
        <authorList>
            <person name="Felix C."/>
            <person name="Meneses R."/>
            <person name="Goncalves M.F.M."/>
            <person name="Tilleman L."/>
            <person name="Duarte A.S."/>
            <person name="Jorrin-Novo J.V."/>
            <person name="Van De Peer Y."/>
            <person name="Deforce D."/>
            <person name="Van Nieuwerburgh F."/>
            <person name="Esteves A.C."/>
            <person name="Alves A."/>
        </authorList>
    </citation>
    <scope>NUCLEOTIDE SEQUENCE</scope>
    <source>
        <strain evidence="9">CBS 339.90</strain>
    </source>
</reference>
<dbReference type="PANTHER" id="PTHR33048">
    <property type="entry name" value="PTH11-LIKE INTEGRAL MEMBRANE PROTEIN (AFU_ORTHOLOGUE AFUA_5G11245)"/>
    <property type="match status" value="1"/>
</dbReference>
<feature type="transmembrane region" description="Helical" evidence="7">
    <location>
        <begin position="202"/>
        <end position="220"/>
    </location>
</feature>